<keyword evidence="3" id="KW-1185">Reference proteome</keyword>
<keyword evidence="1" id="KW-0812">Transmembrane</keyword>
<feature type="transmembrane region" description="Helical" evidence="1">
    <location>
        <begin position="30"/>
        <end position="55"/>
    </location>
</feature>
<dbReference type="GeneID" id="20282949"/>
<evidence type="ECO:0000313" key="3">
    <source>
        <dbReference type="Proteomes" id="UP000027391"/>
    </source>
</evidence>
<dbReference type="Proteomes" id="UP000027391">
    <property type="component" value="Segment"/>
</dbReference>
<dbReference type="KEGG" id="vg:20282949"/>
<dbReference type="EMBL" id="KJ591604">
    <property type="protein sequence ID" value="AID17417.1"/>
    <property type="molecule type" value="Genomic_DNA"/>
</dbReference>
<accession>A0A068CCT1</accession>
<sequence>MRLTSLFGYVLVITIYFIFFILLIKLAEYLGFSIVVLSPINLSTVSISGITFCNLKFPFKILSSILLGKASMRASKPRLKHSKNSAVVLISGASPTFPKKLGLDFKSILGDKPPSWLLIFSEVTPSSVRNIGVVSAFLYVGTHTCPSCNATFKLTENFLRFPNSILRS</sequence>
<proteinExistence type="predicted"/>
<protein>
    <submittedName>
        <fullName evidence="2">Uncharacterized protein</fullName>
    </submittedName>
</protein>
<keyword evidence="1" id="KW-0472">Membrane</keyword>
<feature type="transmembrane region" description="Helical" evidence="1">
    <location>
        <begin position="7"/>
        <end position="24"/>
    </location>
</feature>
<name>A0A068CCT1_9CAUD</name>
<keyword evidence="1" id="KW-1133">Transmembrane helix</keyword>
<evidence type="ECO:0000256" key="1">
    <source>
        <dbReference type="SAM" id="Phobius"/>
    </source>
</evidence>
<dbReference type="RefSeq" id="YP_009055728.1">
    <property type="nucleotide sequence ID" value="NC_024787.1"/>
</dbReference>
<evidence type="ECO:0000313" key="2">
    <source>
        <dbReference type="EMBL" id="AID17417.1"/>
    </source>
</evidence>
<reference evidence="2 3" key="1">
    <citation type="submission" date="2014-03" db="EMBL/GenBank/DDBJ databases">
        <title>Genome sequencing of lytic Listeria phages.</title>
        <authorList>
            <person name="Woolston J."/>
            <person name="Rajanna C."/>
            <person name="Abuladze T."/>
            <person name="Li M."/>
            <person name="Anderson B."/>
            <person name="Sulakvelidze A."/>
        </authorList>
    </citation>
    <scope>NUCLEOTIDE SEQUENCE [LARGE SCALE GENOMIC DNA]</scope>
</reference>
<organism evidence="2 3">
    <name type="scientific">Listeria phage LMTA-148</name>
    <dbReference type="NCBI Taxonomy" id="1486413"/>
    <lineage>
        <taxon>Viruses</taxon>
        <taxon>Duplodnaviria</taxon>
        <taxon>Heunggongvirae</taxon>
        <taxon>Uroviricota</taxon>
        <taxon>Caudoviricetes</taxon>
        <taxon>Herelleviridae</taxon>
        <taxon>Jasinskavirinae</taxon>
        <taxon>Pecentumvirus</taxon>
        <taxon>Pecentumvirus LMTA148</taxon>
    </lineage>
</organism>